<feature type="region of interest" description="Disordered" evidence="1">
    <location>
        <begin position="384"/>
        <end position="413"/>
    </location>
</feature>
<name>A0ABV5AAD1_9BACL</name>
<keyword evidence="4" id="KW-0808">Transferase</keyword>
<keyword evidence="5" id="KW-1185">Reference proteome</keyword>
<reference evidence="4 5" key="1">
    <citation type="journal article" date="2024" name="Int. J. Mol. Sci.">
        <title>Exploration of Alicyclobacillus spp. Genome in Search of Antibiotic Resistance.</title>
        <authorList>
            <person name="Bucka-Kolendo J."/>
            <person name="Kiousi D.E."/>
            <person name="Dekowska A."/>
            <person name="Mikolajczuk-Szczyrba A."/>
            <person name="Karadedos D.M."/>
            <person name="Michael P."/>
            <person name="Galanis A."/>
            <person name="Sokolowska B."/>
        </authorList>
    </citation>
    <scope>NUCLEOTIDE SEQUENCE [LARGE SCALE GENOMIC DNA]</scope>
    <source>
        <strain evidence="4 5">KKP 3000</strain>
    </source>
</reference>
<feature type="domain" description="Glycosyltransferase subfamily 4-like N-terminal" evidence="3">
    <location>
        <begin position="35"/>
        <end position="183"/>
    </location>
</feature>
<dbReference type="Gene3D" id="3.40.50.2000">
    <property type="entry name" value="Glycogen Phosphorylase B"/>
    <property type="match status" value="2"/>
</dbReference>
<dbReference type="SUPFAM" id="SSF53756">
    <property type="entry name" value="UDP-Glycosyltransferase/glycogen phosphorylase"/>
    <property type="match status" value="1"/>
</dbReference>
<feature type="domain" description="Glycosyl transferase family 1" evidence="2">
    <location>
        <begin position="190"/>
        <end position="361"/>
    </location>
</feature>
<keyword evidence="4" id="KW-0328">Glycosyltransferase</keyword>
<protein>
    <submittedName>
        <fullName evidence="4">Glycosyltransferase family 4 protein</fullName>
        <ecNumber evidence="4">2.4.-.-</ecNumber>
    </submittedName>
</protein>
<gene>
    <name evidence="4" type="ORF">KKP3000_002218</name>
</gene>
<comment type="caution">
    <text evidence="4">The sequence shown here is derived from an EMBL/GenBank/DDBJ whole genome shotgun (WGS) entry which is preliminary data.</text>
</comment>
<dbReference type="Pfam" id="PF00534">
    <property type="entry name" value="Glycos_transf_1"/>
    <property type="match status" value="1"/>
</dbReference>
<dbReference type="RefSeq" id="WP_275472637.1">
    <property type="nucleotide sequence ID" value="NZ_CP162940.1"/>
</dbReference>
<dbReference type="EMBL" id="JBDXSU010000002">
    <property type="protein sequence ID" value="MFB5189219.1"/>
    <property type="molecule type" value="Genomic_DNA"/>
</dbReference>
<dbReference type="InterPro" id="IPR028098">
    <property type="entry name" value="Glyco_trans_4-like_N"/>
</dbReference>
<dbReference type="PANTHER" id="PTHR12526:SF627">
    <property type="entry name" value="D-RHAMNOSYLTRANSFERASE WBPZ"/>
    <property type="match status" value="1"/>
</dbReference>
<evidence type="ECO:0000313" key="5">
    <source>
        <dbReference type="Proteomes" id="UP001579974"/>
    </source>
</evidence>
<organism evidence="4 5">
    <name type="scientific">Alicyclobacillus fastidiosus</name>
    <dbReference type="NCBI Taxonomy" id="392011"/>
    <lineage>
        <taxon>Bacteria</taxon>
        <taxon>Bacillati</taxon>
        <taxon>Bacillota</taxon>
        <taxon>Bacilli</taxon>
        <taxon>Bacillales</taxon>
        <taxon>Alicyclobacillaceae</taxon>
        <taxon>Alicyclobacillus</taxon>
    </lineage>
</organism>
<feature type="compositionally biased region" description="Basic and acidic residues" evidence="1">
    <location>
        <begin position="402"/>
        <end position="413"/>
    </location>
</feature>
<dbReference type="Proteomes" id="UP001579974">
    <property type="component" value="Unassembled WGS sequence"/>
</dbReference>
<dbReference type="InterPro" id="IPR001296">
    <property type="entry name" value="Glyco_trans_1"/>
</dbReference>
<evidence type="ECO:0000259" key="3">
    <source>
        <dbReference type="Pfam" id="PF13439"/>
    </source>
</evidence>
<sequence>MDKSTGSPSLVVFYNHSGEISGAEISLLLTMSQMRDMKTILVAPEGELLQRARSAGICVSPIRSYRARMTKNPIHILRGICGTALAGIEFRRVLKTLRPDIVHANSVRAGLIATVAVVGQAVKLVWHIRDTLPHNAIGRAIRKVAANRVDAVFTISKAIRNNFASTAHLARKSTLVYNGIDTSDSQWTSIRPEFGTSEDAFIVGVVGQIAPWKRQHDAILAFSQMTGIREGSELWIVGQPKFRQENVDYEAHLKEQVIALGVQDRVRFLGFREDIMNVMGTIDVLLIPSENEPFGRVVIEAMLAGKPVIGTNDGGISEIVVHGETGFLTDVGDTDSMSKYLREMYEHVELREGLGEQGRRRSLLQFSIERTAQTIERSYAALLGDGTRSTPGGQAVAASARRRSEQRWKGVSE</sequence>
<dbReference type="PANTHER" id="PTHR12526">
    <property type="entry name" value="GLYCOSYLTRANSFERASE"/>
    <property type="match status" value="1"/>
</dbReference>
<dbReference type="CDD" id="cd03801">
    <property type="entry name" value="GT4_PimA-like"/>
    <property type="match status" value="1"/>
</dbReference>
<evidence type="ECO:0000313" key="4">
    <source>
        <dbReference type="EMBL" id="MFB5189219.1"/>
    </source>
</evidence>
<dbReference type="EC" id="2.4.-.-" evidence="4"/>
<accession>A0ABV5AAD1</accession>
<dbReference type="Pfam" id="PF13439">
    <property type="entry name" value="Glyco_transf_4"/>
    <property type="match status" value="1"/>
</dbReference>
<evidence type="ECO:0000256" key="1">
    <source>
        <dbReference type="SAM" id="MobiDB-lite"/>
    </source>
</evidence>
<dbReference type="GO" id="GO:0016757">
    <property type="term" value="F:glycosyltransferase activity"/>
    <property type="evidence" value="ECO:0007669"/>
    <property type="project" value="UniProtKB-KW"/>
</dbReference>
<proteinExistence type="predicted"/>
<evidence type="ECO:0000259" key="2">
    <source>
        <dbReference type="Pfam" id="PF00534"/>
    </source>
</evidence>